<name>A0A0D6B696_RHOSU</name>
<sequence>MRSILMRYATPSTIGLFLVSLITGIALFFHVGPSAFHGIHEWLSMVLILAFGLHLWRNWRPMLHYMKGRPLALSLVIMLLASAAFFFLPAGGKGGGRPPAFGLAMQVMAQPPATVAPALGTTAEELTARLAAAGFAVTDPARPLSEVARASGKSPMALTRVLIDRPR</sequence>
<dbReference type="Proteomes" id="UP000064912">
    <property type="component" value="Chromosome"/>
</dbReference>
<dbReference type="eggNOG" id="ENOG5032VUS">
    <property type="taxonomic scope" value="Bacteria"/>
</dbReference>
<organism evidence="2 3">
    <name type="scientific">Rhodovulum sulfidophilum</name>
    <name type="common">Rhodobacter sulfidophilus</name>
    <dbReference type="NCBI Taxonomy" id="35806"/>
    <lineage>
        <taxon>Bacteria</taxon>
        <taxon>Pseudomonadati</taxon>
        <taxon>Pseudomonadota</taxon>
        <taxon>Alphaproteobacteria</taxon>
        <taxon>Rhodobacterales</taxon>
        <taxon>Paracoccaceae</taxon>
        <taxon>Rhodovulum</taxon>
    </lineage>
</organism>
<dbReference type="KEGG" id="rsu:NHU_03447"/>
<dbReference type="PATRIC" id="fig|35806.4.peg.3541"/>
<gene>
    <name evidence="2" type="ORF">NHU_03447</name>
</gene>
<feature type="transmembrane region" description="Helical" evidence="1">
    <location>
        <begin position="42"/>
        <end position="59"/>
    </location>
</feature>
<proteinExistence type="predicted"/>
<reference evidence="2 3" key="1">
    <citation type="submission" date="2015-02" db="EMBL/GenBank/DDBJ databases">
        <title>Genome sequene of Rhodovulum sulfidophilum DSM 2351.</title>
        <authorList>
            <person name="Nagao N."/>
        </authorList>
    </citation>
    <scope>NUCLEOTIDE SEQUENCE [LARGE SCALE GENOMIC DNA]</scope>
    <source>
        <strain evidence="2 3">DSM 2351</strain>
    </source>
</reference>
<dbReference type="AlphaFoldDB" id="A0A0D6B696"/>
<feature type="transmembrane region" description="Helical" evidence="1">
    <location>
        <begin position="71"/>
        <end position="90"/>
    </location>
</feature>
<keyword evidence="1" id="KW-1133">Transmembrane helix</keyword>
<feature type="transmembrane region" description="Helical" evidence="1">
    <location>
        <begin position="12"/>
        <end position="30"/>
    </location>
</feature>
<evidence type="ECO:0000256" key="1">
    <source>
        <dbReference type="SAM" id="Phobius"/>
    </source>
</evidence>
<evidence type="ECO:0000313" key="2">
    <source>
        <dbReference type="EMBL" id="BAQ70581.1"/>
    </source>
</evidence>
<keyword evidence="1" id="KW-0472">Membrane</keyword>
<protein>
    <submittedName>
        <fullName evidence="2">Uncharacterized protein</fullName>
    </submittedName>
</protein>
<accession>A0A0D6B696</accession>
<dbReference type="EMBL" id="AP014800">
    <property type="protein sequence ID" value="BAQ70581.1"/>
    <property type="molecule type" value="Genomic_DNA"/>
</dbReference>
<evidence type="ECO:0000313" key="3">
    <source>
        <dbReference type="Proteomes" id="UP000064912"/>
    </source>
</evidence>
<keyword evidence="1" id="KW-0812">Transmembrane</keyword>